<reference evidence="2 3" key="1">
    <citation type="journal article" date="2018" name="Syst. Appl. Microbiol.">
        <title>A new symbiotic nanoarchaeote (Candidatus Nanoclepta minutus) and its host (Zestosphaera tikiterensis gen. nov., sp. nov.) from a New Zealand hot spring.</title>
        <authorList>
            <person name="St John E."/>
            <person name="Liu Y."/>
            <person name="Podar M."/>
            <person name="Stott M.B."/>
            <person name="Meneghin J."/>
            <person name="Chen Z."/>
            <person name="Lagutin K."/>
            <person name="Mitchell K."/>
            <person name="Reysenbach A.L."/>
        </authorList>
    </citation>
    <scope>NUCLEOTIDE SEQUENCE [LARGE SCALE GENOMIC DNA]</scope>
    <source>
        <strain evidence="2">NZ3</strain>
    </source>
</reference>
<evidence type="ECO:0000313" key="2">
    <source>
        <dbReference type="EMBL" id="PUA32397.1"/>
    </source>
</evidence>
<dbReference type="Gene3D" id="3.40.50.150">
    <property type="entry name" value="Vaccinia Virus protein VP39"/>
    <property type="match status" value="1"/>
</dbReference>
<feature type="domain" description="Type II methyltransferase M.Eco57I C-terminal" evidence="1">
    <location>
        <begin position="135"/>
        <end position="248"/>
    </location>
</feature>
<accession>A0A2R7Y4W0</accession>
<dbReference type="SUPFAM" id="SSF53335">
    <property type="entry name" value="S-adenosyl-L-methionine-dependent methyltransferases"/>
    <property type="match status" value="1"/>
</dbReference>
<dbReference type="InterPro" id="IPR029063">
    <property type="entry name" value="SAM-dependent_MTases_sf"/>
</dbReference>
<gene>
    <name evidence="2" type="ORF">B7O98_07010</name>
</gene>
<evidence type="ECO:0000313" key="3">
    <source>
        <dbReference type="Proteomes" id="UP000244093"/>
    </source>
</evidence>
<organism evidence="2 3">
    <name type="scientific">Zestosphaera tikiterensis</name>
    <dbReference type="NCBI Taxonomy" id="1973259"/>
    <lineage>
        <taxon>Archaea</taxon>
        <taxon>Thermoproteota</taxon>
        <taxon>Thermoprotei</taxon>
        <taxon>Desulfurococcales</taxon>
        <taxon>Desulfurococcaceae</taxon>
        <taxon>Zestosphaera</taxon>
    </lineage>
</organism>
<dbReference type="Pfam" id="PF22837">
    <property type="entry name" value="M_Eco57I_C"/>
    <property type="match status" value="1"/>
</dbReference>
<proteinExistence type="predicted"/>
<protein>
    <recommendedName>
        <fullName evidence="1">Type II methyltransferase M.Eco57I C-terminal domain-containing protein</fullName>
    </recommendedName>
</protein>
<name>A0A2R7Y4W0_9CREN</name>
<dbReference type="AlphaFoldDB" id="A0A2R7Y4W0"/>
<evidence type="ECO:0000259" key="1">
    <source>
        <dbReference type="Pfam" id="PF22837"/>
    </source>
</evidence>
<sequence length="258" mass="30638">MITSNSWLDVDYGGDLQRFFLENFKIIAVIESKVERWFEDADINTAITILERCSNSEERNNNLVKFVQLKKPLSEFIPPTNDENERWRNVDKLVNFIESKNQYFEDENIRIFVKKQEELWEEGYDEEKKEYVGTKWGKYIRAPEIFYKVLTTKKDKFVPLKKLARIGRGLRTGFNSFFYLSAQKAEKLGIMNFTRPLIKSPKDSEYTLLSKAKLRNRIFTVNEELNSLIRTKAYDYIKMGERKGVPQRRGKKRKMVVL</sequence>
<comment type="caution">
    <text evidence="2">The sequence shown here is derived from an EMBL/GenBank/DDBJ whole genome shotgun (WGS) entry which is preliminary data.</text>
</comment>
<dbReference type="InterPro" id="IPR054520">
    <property type="entry name" value="M_Eco57I_C"/>
</dbReference>
<dbReference type="Proteomes" id="UP000244093">
    <property type="component" value="Unassembled WGS sequence"/>
</dbReference>
<dbReference type="EMBL" id="NBVN01000004">
    <property type="protein sequence ID" value="PUA32397.1"/>
    <property type="molecule type" value="Genomic_DNA"/>
</dbReference>